<dbReference type="Proteomes" id="UP001296873">
    <property type="component" value="Unassembled WGS sequence"/>
</dbReference>
<proteinExistence type="predicted"/>
<comment type="caution">
    <text evidence="1">The sequence shown here is derived from an EMBL/GenBank/DDBJ whole genome shotgun (WGS) entry which is preliminary data.</text>
</comment>
<sequence length="129" mass="14174">MQYQGDGREDAFAQAETRFERLMRMLETRMPEKLTEKYVAQVVENVRTDLAALTTALCPMLRDSLLLQVEYACRSNDATSNAVAGAIHTALTTGLSCDGLVPSEYADWEVHDDRAAGVIDSYVKAGLVA</sequence>
<name>A0ABS1D9G7_9PROT</name>
<protein>
    <submittedName>
        <fullName evidence="1">Uncharacterized protein</fullName>
    </submittedName>
</protein>
<organism evidence="1 2">
    <name type="scientific">Rhodovibrio sodomensis</name>
    <dbReference type="NCBI Taxonomy" id="1088"/>
    <lineage>
        <taxon>Bacteria</taxon>
        <taxon>Pseudomonadati</taxon>
        <taxon>Pseudomonadota</taxon>
        <taxon>Alphaproteobacteria</taxon>
        <taxon>Rhodospirillales</taxon>
        <taxon>Rhodovibrionaceae</taxon>
        <taxon>Rhodovibrio</taxon>
    </lineage>
</organism>
<reference evidence="1 2" key="1">
    <citation type="journal article" date="2020" name="Microorganisms">
        <title>Osmotic Adaptation and Compatible Solute Biosynthesis of Phototrophic Bacteria as Revealed from Genome Analyses.</title>
        <authorList>
            <person name="Imhoff J.F."/>
            <person name="Rahn T."/>
            <person name="Kunzel S."/>
            <person name="Keller A."/>
            <person name="Neulinger S.C."/>
        </authorList>
    </citation>
    <scope>NUCLEOTIDE SEQUENCE [LARGE SCALE GENOMIC DNA]</scope>
    <source>
        <strain evidence="1 2">DSM 9895</strain>
    </source>
</reference>
<evidence type="ECO:0000313" key="2">
    <source>
        <dbReference type="Proteomes" id="UP001296873"/>
    </source>
</evidence>
<gene>
    <name evidence="1" type="ORF">CKO28_02870</name>
</gene>
<accession>A0ABS1D9G7</accession>
<evidence type="ECO:0000313" key="1">
    <source>
        <dbReference type="EMBL" id="MBK1666985.1"/>
    </source>
</evidence>
<keyword evidence="2" id="KW-1185">Reference proteome</keyword>
<dbReference type="EMBL" id="NRRL01000003">
    <property type="protein sequence ID" value="MBK1666985.1"/>
    <property type="molecule type" value="Genomic_DNA"/>
</dbReference>
<dbReference type="RefSeq" id="WP_200339043.1">
    <property type="nucleotide sequence ID" value="NZ_NRRL01000003.1"/>
</dbReference>